<accession>A0ABD2MYZ0</accession>
<evidence type="ECO:0000313" key="2">
    <source>
        <dbReference type="Proteomes" id="UP001516400"/>
    </source>
</evidence>
<proteinExistence type="predicted"/>
<evidence type="ECO:0000313" key="1">
    <source>
        <dbReference type="EMBL" id="KAL3271219.1"/>
    </source>
</evidence>
<dbReference type="EMBL" id="JABFTP020000042">
    <property type="protein sequence ID" value="KAL3271219.1"/>
    <property type="molecule type" value="Genomic_DNA"/>
</dbReference>
<comment type="caution">
    <text evidence="1">The sequence shown here is derived from an EMBL/GenBank/DDBJ whole genome shotgun (WGS) entry which is preliminary data.</text>
</comment>
<gene>
    <name evidence="1" type="ORF">HHI36_021715</name>
</gene>
<dbReference type="Proteomes" id="UP001516400">
    <property type="component" value="Unassembled WGS sequence"/>
</dbReference>
<organism evidence="1 2">
    <name type="scientific">Cryptolaemus montrouzieri</name>
    <dbReference type="NCBI Taxonomy" id="559131"/>
    <lineage>
        <taxon>Eukaryota</taxon>
        <taxon>Metazoa</taxon>
        <taxon>Ecdysozoa</taxon>
        <taxon>Arthropoda</taxon>
        <taxon>Hexapoda</taxon>
        <taxon>Insecta</taxon>
        <taxon>Pterygota</taxon>
        <taxon>Neoptera</taxon>
        <taxon>Endopterygota</taxon>
        <taxon>Coleoptera</taxon>
        <taxon>Polyphaga</taxon>
        <taxon>Cucujiformia</taxon>
        <taxon>Coccinelloidea</taxon>
        <taxon>Coccinellidae</taxon>
        <taxon>Scymninae</taxon>
        <taxon>Scymnini</taxon>
        <taxon>Cryptolaemus</taxon>
    </lineage>
</organism>
<protein>
    <submittedName>
        <fullName evidence="1">Uncharacterized protein</fullName>
    </submittedName>
</protein>
<dbReference type="AlphaFoldDB" id="A0ABD2MYZ0"/>
<reference evidence="1 2" key="1">
    <citation type="journal article" date="2021" name="BMC Biol.">
        <title>Horizontally acquired antibacterial genes associated with adaptive radiation of ladybird beetles.</title>
        <authorList>
            <person name="Li H.S."/>
            <person name="Tang X.F."/>
            <person name="Huang Y.H."/>
            <person name="Xu Z.Y."/>
            <person name="Chen M.L."/>
            <person name="Du X.Y."/>
            <person name="Qiu B.Y."/>
            <person name="Chen P.T."/>
            <person name="Zhang W."/>
            <person name="Slipinski A."/>
            <person name="Escalona H.E."/>
            <person name="Waterhouse R.M."/>
            <person name="Zwick A."/>
            <person name="Pang H."/>
        </authorList>
    </citation>
    <scope>NUCLEOTIDE SEQUENCE [LARGE SCALE GENOMIC DNA]</scope>
    <source>
        <strain evidence="1">SYSU2018</strain>
    </source>
</reference>
<sequence>MNSSKIETTKPSEAIEPEDKSLVNQFIAERNIWERNNYSETNIENELGNHLYKTDFPKIKSEQPEDESNSFMNNTFDGEAKILCSVISTLDFHV</sequence>
<keyword evidence="2" id="KW-1185">Reference proteome</keyword>
<name>A0ABD2MYZ0_9CUCU</name>